<dbReference type="AlphaFoldDB" id="A0A512MHW4"/>
<organism evidence="3 4">
    <name type="scientific">Brevifollis gellanilyticus</name>
    <dbReference type="NCBI Taxonomy" id="748831"/>
    <lineage>
        <taxon>Bacteria</taxon>
        <taxon>Pseudomonadati</taxon>
        <taxon>Verrucomicrobiota</taxon>
        <taxon>Verrucomicrobiia</taxon>
        <taxon>Verrucomicrobiales</taxon>
        <taxon>Verrucomicrobiaceae</taxon>
    </lineage>
</organism>
<feature type="signal peptide" evidence="2">
    <location>
        <begin position="1"/>
        <end position="20"/>
    </location>
</feature>
<reference evidence="3 4" key="1">
    <citation type="submission" date="2019-07" db="EMBL/GenBank/DDBJ databases">
        <title>Whole genome shotgun sequence of Brevifollis gellanilyticus NBRC 108608.</title>
        <authorList>
            <person name="Hosoyama A."/>
            <person name="Uohara A."/>
            <person name="Ohji S."/>
            <person name="Ichikawa N."/>
        </authorList>
    </citation>
    <scope>NUCLEOTIDE SEQUENCE [LARGE SCALE GENOMIC DNA]</scope>
    <source>
        <strain evidence="3 4">NBRC 108608</strain>
    </source>
</reference>
<feature type="chain" id="PRO_5022173725" description="Lipoprotein" evidence="2">
    <location>
        <begin position="21"/>
        <end position="175"/>
    </location>
</feature>
<evidence type="ECO:0008006" key="5">
    <source>
        <dbReference type="Google" id="ProtNLM"/>
    </source>
</evidence>
<gene>
    <name evidence="3" type="ORF">BGE01nite_52120</name>
</gene>
<accession>A0A512MHW4</accession>
<sequence length="175" mass="19537">MKCVLAAGVMMILGVVACAAADMPVSAEIVEVPAERRDWGEVIGNVRVKFKDGHTEMWTKNGKCLHVLRSDSGLVGWSRYTRRNDHGEPVNNMLRVMISPEQWKDVKTDLFIEDWGFADGDTTVILKTRGRHGPSYIQRFLLKTGELLNETKGSGPHAATPDWAKPYADDQPETK</sequence>
<evidence type="ECO:0000256" key="1">
    <source>
        <dbReference type="SAM" id="MobiDB-lite"/>
    </source>
</evidence>
<evidence type="ECO:0000313" key="4">
    <source>
        <dbReference type="Proteomes" id="UP000321577"/>
    </source>
</evidence>
<feature type="region of interest" description="Disordered" evidence="1">
    <location>
        <begin position="151"/>
        <end position="175"/>
    </location>
</feature>
<keyword evidence="4" id="KW-1185">Reference proteome</keyword>
<dbReference type="Proteomes" id="UP000321577">
    <property type="component" value="Unassembled WGS sequence"/>
</dbReference>
<dbReference type="EMBL" id="BKAG01000063">
    <property type="protein sequence ID" value="GEP45921.1"/>
    <property type="molecule type" value="Genomic_DNA"/>
</dbReference>
<evidence type="ECO:0000256" key="2">
    <source>
        <dbReference type="SAM" id="SignalP"/>
    </source>
</evidence>
<name>A0A512MHW4_9BACT</name>
<comment type="caution">
    <text evidence="3">The sequence shown here is derived from an EMBL/GenBank/DDBJ whole genome shotgun (WGS) entry which is preliminary data.</text>
</comment>
<evidence type="ECO:0000313" key="3">
    <source>
        <dbReference type="EMBL" id="GEP45921.1"/>
    </source>
</evidence>
<dbReference type="PROSITE" id="PS51257">
    <property type="entry name" value="PROKAR_LIPOPROTEIN"/>
    <property type="match status" value="1"/>
</dbReference>
<dbReference type="OrthoDB" id="200197at2"/>
<protein>
    <recommendedName>
        <fullName evidence="5">Lipoprotein</fullName>
    </recommendedName>
</protein>
<keyword evidence="2" id="KW-0732">Signal</keyword>
<proteinExistence type="predicted"/>